<evidence type="ECO:0000313" key="1">
    <source>
        <dbReference type="EMBL" id="GMI35545.1"/>
    </source>
</evidence>
<proteinExistence type="predicted"/>
<dbReference type="Proteomes" id="UP001165060">
    <property type="component" value="Unassembled WGS sequence"/>
</dbReference>
<sequence length="200" mass="20848">MFFGDSTMDVLKYDAVALHNGRRATSAWGAFVGGGRGGDALDLSRLSVANKGMSGAPAVELCCAAPCVALPPRFRAAQVAVASAGGNDFLWYPLPGCCEAQGGTLPVRCGALPMLRALAGGGAKRRVVWLVDEGVATVLPRGRGSGYYGVYSQEIMKRAGTVVTPRVRGESNADVRNTCGRLKEHLDKNEPGAGFARSCS</sequence>
<keyword evidence="2" id="KW-1185">Reference proteome</keyword>
<accession>A0ABQ6MXB9</accession>
<protein>
    <recommendedName>
        <fullName evidence="3">SGNH hydrolase-type esterase domain-containing protein</fullName>
    </recommendedName>
</protein>
<evidence type="ECO:0000313" key="2">
    <source>
        <dbReference type="Proteomes" id="UP001165060"/>
    </source>
</evidence>
<gene>
    <name evidence="1" type="ORF">TeGR_g6936</name>
</gene>
<dbReference type="EMBL" id="BRYB01004713">
    <property type="protein sequence ID" value="GMI35545.1"/>
    <property type="molecule type" value="Genomic_DNA"/>
</dbReference>
<name>A0ABQ6MXB9_9STRA</name>
<organism evidence="1 2">
    <name type="scientific">Tetraparma gracilis</name>
    <dbReference type="NCBI Taxonomy" id="2962635"/>
    <lineage>
        <taxon>Eukaryota</taxon>
        <taxon>Sar</taxon>
        <taxon>Stramenopiles</taxon>
        <taxon>Ochrophyta</taxon>
        <taxon>Bolidophyceae</taxon>
        <taxon>Parmales</taxon>
        <taxon>Triparmaceae</taxon>
        <taxon>Tetraparma</taxon>
    </lineage>
</organism>
<evidence type="ECO:0008006" key="3">
    <source>
        <dbReference type="Google" id="ProtNLM"/>
    </source>
</evidence>
<comment type="caution">
    <text evidence="1">The sequence shown here is derived from an EMBL/GenBank/DDBJ whole genome shotgun (WGS) entry which is preliminary data.</text>
</comment>
<reference evidence="1 2" key="1">
    <citation type="journal article" date="2023" name="Commun. Biol.">
        <title>Genome analysis of Parmales, the sister group of diatoms, reveals the evolutionary specialization of diatoms from phago-mixotrophs to photoautotrophs.</title>
        <authorList>
            <person name="Ban H."/>
            <person name="Sato S."/>
            <person name="Yoshikawa S."/>
            <person name="Yamada K."/>
            <person name="Nakamura Y."/>
            <person name="Ichinomiya M."/>
            <person name="Sato N."/>
            <person name="Blanc-Mathieu R."/>
            <person name="Endo H."/>
            <person name="Kuwata A."/>
            <person name="Ogata H."/>
        </authorList>
    </citation>
    <scope>NUCLEOTIDE SEQUENCE [LARGE SCALE GENOMIC DNA]</scope>
</reference>